<proteinExistence type="predicted"/>
<comment type="caution">
    <text evidence="1">The sequence shown here is derived from an EMBL/GenBank/DDBJ whole genome shotgun (WGS) entry which is preliminary data.</text>
</comment>
<reference evidence="1" key="1">
    <citation type="journal article" date="2022" name="bioRxiv">
        <title>Sequencing and chromosome-scale assembly of the giantPleurodeles waltlgenome.</title>
        <authorList>
            <person name="Brown T."/>
            <person name="Elewa A."/>
            <person name="Iarovenko S."/>
            <person name="Subramanian E."/>
            <person name="Araus A.J."/>
            <person name="Petzold A."/>
            <person name="Susuki M."/>
            <person name="Suzuki K.-i.T."/>
            <person name="Hayashi T."/>
            <person name="Toyoda A."/>
            <person name="Oliveira C."/>
            <person name="Osipova E."/>
            <person name="Leigh N.D."/>
            <person name="Simon A."/>
            <person name="Yun M.H."/>
        </authorList>
    </citation>
    <scope>NUCLEOTIDE SEQUENCE</scope>
    <source>
        <strain evidence="1">20211129_DDA</strain>
        <tissue evidence="1">Liver</tissue>
    </source>
</reference>
<dbReference type="AlphaFoldDB" id="A0AAV7UPS0"/>
<gene>
    <name evidence="1" type="ORF">NDU88_007319</name>
</gene>
<protein>
    <submittedName>
        <fullName evidence="1">Uncharacterized protein</fullName>
    </submittedName>
</protein>
<sequence length="186" mass="21212">MDATRDLKSLLEPKLDAVTLNVNLLPADFRKMSYKLKTEEKHLHLLQSTTKTFEDQVQSTTKQQAQMAAQLEDQEGRVRRNNIRVVGVPVGAGGPAVDLFLEDLITNHLWPKRLFIFFSIERAHRVWLPPLRPGALLRTIIARVFNHRDRDAILQTARSRGTSSMRHHCEVFDRLDAASSTSATEF</sequence>
<name>A0AAV7UPS0_PLEWA</name>
<dbReference type="PANTHER" id="PTHR11505">
    <property type="entry name" value="L1 TRANSPOSABLE ELEMENT-RELATED"/>
    <property type="match status" value="1"/>
</dbReference>
<evidence type="ECO:0000313" key="1">
    <source>
        <dbReference type="EMBL" id="KAJ1190581.1"/>
    </source>
</evidence>
<dbReference type="Gene3D" id="3.30.70.1820">
    <property type="entry name" value="L1 transposable element, RRM domain"/>
    <property type="match status" value="1"/>
</dbReference>
<accession>A0AAV7UPS0</accession>
<keyword evidence="2" id="KW-1185">Reference proteome</keyword>
<evidence type="ECO:0000313" key="2">
    <source>
        <dbReference type="Proteomes" id="UP001066276"/>
    </source>
</evidence>
<dbReference type="InterPro" id="IPR004244">
    <property type="entry name" value="Transposase_22"/>
</dbReference>
<dbReference type="Proteomes" id="UP001066276">
    <property type="component" value="Chromosome 3_1"/>
</dbReference>
<dbReference type="EMBL" id="JANPWB010000005">
    <property type="protein sequence ID" value="KAJ1190581.1"/>
    <property type="molecule type" value="Genomic_DNA"/>
</dbReference>
<organism evidence="1 2">
    <name type="scientific">Pleurodeles waltl</name>
    <name type="common">Iberian ribbed newt</name>
    <dbReference type="NCBI Taxonomy" id="8319"/>
    <lineage>
        <taxon>Eukaryota</taxon>
        <taxon>Metazoa</taxon>
        <taxon>Chordata</taxon>
        <taxon>Craniata</taxon>
        <taxon>Vertebrata</taxon>
        <taxon>Euteleostomi</taxon>
        <taxon>Amphibia</taxon>
        <taxon>Batrachia</taxon>
        <taxon>Caudata</taxon>
        <taxon>Salamandroidea</taxon>
        <taxon>Salamandridae</taxon>
        <taxon>Pleurodelinae</taxon>
        <taxon>Pleurodeles</taxon>
    </lineage>
</organism>